<dbReference type="RefSeq" id="WP_175415324.1">
    <property type="nucleotide sequence ID" value="NZ_CP040396.1"/>
</dbReference>
<dbReference type="InterPro" id="IPR010878">
    <property type="entry name" value="Gp111"/>
</dbReference>
<reference evidence="1 2" key="1">
    <citation type="submission" date="2019-05" db="EMBL/GenBank/DDBJ databases">
        <authorList>
            <person name="Chen C."/>
        </authorList>
    </citation>
    <scope>NUCLEOTIDE SEQUENCE [LARGE SCALE GENOMIC DNA]</scope>
    <source>
        <strain evidence="1 2">HB172198</strain>
    </source>
</reference>
<dbReference type="Pfam" id="PF07410">
    <property type="entry name" value="Phage_Gp111"/>
    <property type="match status" value="1"/>
</dbReference>
<evidence type="ECO:0000313" key="2">
    <source>
        <dbReference type="Proteomes" id="UP000300879"/>
    </source>
</evidence>
<proteinExistence type="predicted"/>
<name>A0A4P8XNE2_9BACL</name>
<dbReference type="EMBL" id="CP040396">
    <property type="protein sequence ID" value="QCT03795.1"/>
    <property type="molecule type" value="Genomic_DNA"/>
</dbReference>
<accession>A0A4P8XNE2</accession>
<dbReference type="Proteomes" id="UP000300879">
    <property type="component" value="Chromosome"/>
</dbReference>
<organism evidence="1 2">
    <name type="scientific">Paenibacillus algicola</name>
    <dbReference type="NCBI Taxonomy" id="2565926"/>
    <lineage>
        <taxon>Bacteria</taxon>
        <taxon>Bacillati</taxon>
        <taxon>Bacillota</taxon>
        <taxon>Bacilli</taxon>
        <taxon>Bacillales</taxon>
        <taxon>Paenibacillaceae</taxon>
        <taxon>Paenibacillus</taxon>
    </lineage>
</organism>
<gene>
    <name evidence="1" type="ORF">E6C60_3084</name>
</gene>
<dbReference type="AlphaFoldDB" id="A0A4P8XNE2"/>
<keyword evidence="2" id="KW-1185">Reference proteome</keyword>
<sequence>MKNVMVRAWEIAKAAVVKFGGKVKEYFAQALAMAWAEAKAPKYTEVELKADTRKHRTWMAQIVGTHPTFKLDRKFLNQDGTDEFGDKIFRLKDGAYEFNNGNRRGFFLIQNGVKVSATQNEINSYIA</sequence>
<dbReference type="KEGG" id="palo:E6C60_3084"/>
<protein>
    <submittedName>
        <fullName evidence="1">Uncharacterized protein</fullName>
    </submittedName>
</protein>
<evidence type="ECO:0000313" key="1">
    <source>
        <dbReference type="EMBL" id="QCT03795.1"/>
    </source>
</evidence>